<accession>A0A9P4QM21</accession>
<gene>
    <name evidence="1" type="ORF">EJ04DRAFT_139664</name>
</gene>
<dbReference type="Proteomes" id="UP000799444">
    <property type="component" value="Unassembled WGS sequence"/>
</dbReference>
<sequence length="107" mass="11641">MKFLIAALAATAAATPLIPELKADVQLDKRADPIACTIGYQYCGWVLIQDHGWSPDALKYALCDANKDCNFASAQPWDYIWNCTKKFTAAPGVFCKGDCLGPQAHCT</sequence>
<dbReference type="EMBL" id="ML996337">
    <property type="protein sequence ID" value="KAF2727356.1"/>
    <property type="molecule type" value="Genomic_DNA"/>
</dbReference>
<dbReference type="AlphaFoldDB" id="A0A9P4QM21"/>
<proteinExistence type="predicted"/>
<protein>
    <submittedName>
        <fullName evidence="1">Uncharacterized protein</fullName>
    </submittedName>
</protein>
<evidence type="ECO:0000313" key="1">
    <source>
        <dbReference type="EMBL" id="KAF2727356.1"/>
    </source>
</evidence>
<dbReference type="OrthoDB" id="3746658at2759"/>
<comment type="caution">
    <text evidence="1">The sequence shown here is derived from an EMBL/GenBank/DDBJ whole genome shotgun (WGS) entry which is preliminary data.</text>
</comment>
<organism evidence="1 2">
    <name type="scientific">Polyplosphaeria fusca</name>
    <dbReference type="NCBI Taxonomy" id="682080"/>
    <lineage>
        <taxon>Eukaryota</taxon>
        <taxon>Fungi</taxon>
        <taxon>Dikarya</taxon>
        <taxon>Ascomycota</taxon>
        <taxon>Pezizomycotina</taxon>
        <taxon>Dothideomycetes</taxon>
        <taxon>Pleosporomycetidae</taxon>
        <taxon>Pleosporales</taxon>
        <taxon>Tetraplosphaeriaceae</taxon>
        <taxon>Polyplosphaeria</taxon>
    </lineage>
</organism>
<evidence type="ECO:0000313" key="2">
    <source>
        <dbReference type="Proteomes" id="UP000799444"/>
    </source>
</evidence>
<reference evidence="1" key="1">
    <citation type="journal article" date="2020" name="Stud. Mycol.">
        <title>101 Dothideomycetes genomes: a test case for predicting lifestyles and emergence of pathogens.</title>
        <authorList>
            <person name="Haridas S."/>
            <person name="Albert R."/>
            <person name="Binder M."/>
            <person name="Bloem J."/>
            <person name="Labutti K."/>
            <person name="Salamov A."/>
            <person name="Andreopoulos B."/>
            <person name="Baker S."/>
            <person name="Barry K."/>
            <person name="Bills G."/>
            <person name="Bluhm B."/>
            <person name="Cannon C."/>
            <person name="Castanera R."/>
            <person name="Culley D."/>
            <person name="Daum C."/>
            <person name="Ezra D."/>
            <person name="Gonzalez J."/>
            <person name="Henrissat B."/>
            <person name="Kuo A."/>
            <person name="Liang C."/>
            <person name="Lipzen A."/>
            <person name="Lutzoni F."/>
            <person name="Magnuson J."/>
            <person name="Mondo S."/>
            <person name="Nolan M."/>
            <person name="Ohm R."/>
            <person name="Pangilinan J."/>
            <person name="Park H.-J."/>
            <person name="Ramirez L."/>
            <person name="Alfaro M."/>
            <person name="Sun H."/>
            <person name="Tritt A."/>
            <person name="Yoshinaga Y."/>
            <person name="Zwiers L.-H."/>
            <person name="Turgeon B."/>
            <person name="Goodwin S."/>
            <person name="Spatafora J."/>
            <person name="Crous P."/>
            <person name="Grigoriev I."/>
        </authorList>
    </citation>
    <scope>NUCLEOTIDE SEQUENCE</scope>
    <source>
        <strain evidence="1">CBS 125425</strain>
    </source>
</reference>
<name>A0A9P4QM21_9PLEO</name>
<keyword evidence="2" id="KW-1185">Reference proteome</keyword>